<sequence length="170" mass="18718">MLNLLSLLANVTGTLTCLIITFPSIIYNELEAGDCVGELGDTVTVAPHALTVLAVQREPDPLVDETLLPDDSDDEPPFIDGDSDDDSGPGEPSSGTQGSQGLNNQAKFEIGQTFMDKEVVVLAVKNYSIRRGVEYRVMESDHAKYLRRCKQFGQGCNWLIRLTFRRRKGV</sequence>
<feature type="chain" id="PRO_5046355082" description="Transposase MuDR plant domain-containing protein" evidence="2">
    <location>
        <begin position="17"/>
        <end position="170"/>
    </location>
</feature>
<protein>
    <recommendedName>
        <fullName evidence="3">Transposase MuDR plant domain-containing protein</fullName>
    </recommendedName>
</protein>
<feature type="signal peptide" evidence="2">
    <location>
        <begin position="1"/>
        <end position="16"/>
    </location>
</feature>
<evidence type="ECO:0000259" key="3">
    <source>
        <dbReference type="Pfam" id="PF03108"/>
    </source>
</evidence>
<keyword evidence="5" id="KW-1185">Reference proteome</keyword>
<evidence type="ECO:0000256" key="2">
    <source>
        <dbReference type="SAM" id="SignalP"/>
    </source>
</evidence>
<comment type="caution">
    <text evidence="4">The sequence shown here is derived from an EMBL/GenBank/DDBJ whole genome shotgun (WGS) entry which is preliminary data.</text>
</comment>
<dbReference type="EMBL" id="JASCZI010062134">
    <property type="protein sequence ID" value="MED6140120.1"/>
    <property type="molecule type" value="Genomic_DNA"/>
</dbReference>
<keyword evidence="2" id="KW-0732">Signal</keyword>
<name>A0ABU6SVM0_9FABA</name>
<accession>A0ABU6SVM0</accession>
<evidence type="ECO:0000313" key="5">
    <source>
        <dbReference type="Proteomes" id="UP001341840"/>
    </source>
</evidence>
<feature type="region of interest" description="Disordered" evidence="1">
    <location>
        <begin position="63"/>
        <end position="102"/>
    </location>
</feature>
<dbReference type="Proteomes" id="UP001341840">
    <property type="component" value="Unassembled WGS sequence"/>
</dbReference>
<dbReference type="Pfam" id="PF03108">
    <property type="entry name" value="DBD_Tnp_Mut"/>
    <property type="match status" value="1"/>
</dbReference>
<feature type="domain" description="Transposase MuDR plant" evidence="3">
    <location>
        <begin position="107"/>
        <end position="168"/>
    </location>
</feature>
<reference evidence="4 5" key="1">
    <citation type="journal article" date="2023" name="Plants (Basel)">
        <title>Bridging the Gap: Combining Genomics and Transcriptomics Approaches to Understand Stylosanthes scabra, an Orphan Legume from the Brazilian Caatinga.</title>
        <authorList>
            <person name="Ferreira-Neto J.R.C."/>
            <person name="da Silva M.D."/>
            <person name="Binneck E."/>
            <person name="de Melo N.F."/>
            <person name="da Silva R.H."/>
            <person name="de Melo A.L.T.M."/>
            <person name="Pandolfi V."/>
            <person name="Bustamante F.O."/>
            <person name="Brasileiro-Vidal A.C."/>
            <person name="Benko-Iseppon A.M."/>
        </authorList>
    </citation>
    <scope>NUCLEOTIDE SEQUENCE [LARGE SCALE GENOMIC DNA]</scope>
    <source>
        <tissue evidence="4">Leaves</tissue>
    </source>
</reference>
<organism evidence="4 5">
    <name type="scientific">Stylosanthes scabra</name>
    <dbReference type="NCBI Taxonomy" id="79078"/>
    <lineage>
        <taxon>Eukaryota</taxon>
        <taxon>Viridiplantae</taxon>
        <taxon>Streptophyta</taxon>
        <taxon>Embryophyta</taxon>
        <taxon>Tracheophyta</taxon>
        <taxon>Spermatophyta</taxon>
        <taxon>Magnoliopsida</taxon>
        <taxon>eudicotyledons</taxon>
        <taxon>Gunneridae</taxon>
        <taxon>Pentapetalae</taxon>
        <taxon>rosids</taxon>
        <taxon>fabids</taxon>
        <taxon>Fabales</taxon>
        <taxon>Fabaceae</taxon>
        <taxon>Papilionoideae</taxon>
        <taxon>50 kb inversion clade</taxon>
        <taxon>dalbergioids sensu lato</taxon>
        <taxon>Dalbergieae</taxon>
        <taxon>Pterocarpus clade</taxon>
        <taxon>Stylosanthes</taxon>
    </lineage>
</organism>
<evidence type="ECO:0000256" key="1">
    <source>
        <dbReference type="SAM" id="MobiDB-lite"/>
    </source>
</evidence>
<gene>
    <name evidence="4" type="ORF">PIB30_090094</name>
</gene>
<feature type="compositionally biased region" description="Acidic residues" evidence="1">
    <location>
        <begin position="63"/>
        <end position="88"/>
    </location>
</feature>
<dbReference type="InterPro" id="IPR004332">
    <property type="entry name" value="Transposase_MuDR"/>
</dbReference>
<proteinExistence type="predicted"/>
<evidence type="ECO:0000313" key="4">
    <source>
        <dbReference type="EMBL" id="MED6140120.1"/>
    </source>
</evidence>